<dbReference type="AlphaFoldDB" id="A0A1T4W7H7"/>
<reference evidence="2" key="1">
    <citation type="submission" date="2017-02" db="EMBL/GenBank/DDBJ databases">
        <authorList>
            <person name="Varghese N."/>
            <person name="Submissions S."/>
        </authorList>
    </citation>
    <scope>NUCLEOTIDE SEQUENCE [LARGE SCALE GENOMIC DNA]</scope>
    <source>
        <strain evidence="2">DSM 22720</strain>
    </source>
</reference>
<keyword evidence="2" id="KW-1185">Reference proteome</keyword>
<protein>
    <submittedName>
        <fullName evidence="1">Uncharacterized protein</fullName>
    </submittedName>
</protein>
<organism evidence="1 2">
    <name type="scientific">Enterovibrio nigricans DSM 22720</name>
    <dbReference type="NCBI Taxonomy" id="1121868"/>
    <lineage>
        <taxon>Bacteria</taxon>
        <taxon>Pseudomonadati</taxon>
        <taxon>Pseudomonadota</taxon>
        <taxon>Gammaproteobacteria</taxon>
        <taxon>Vibrionales</taxon>
        <taxon>Vibrionaceae</taxon>
        <taxon>Enterovibrio</taxon>
    </lineage>
</organism>
<evidence type="ECO:0000313" key="1">
    <source>
        <dbReference type="EMBL" id="SKA73274.1"/>
    </source>
</evidence>
<dbReference type="RefSeq" id="WP_078754775.1">
    <property type="nucleotide sequence ID" value="NZ_FUXU01000176.1"/>
</dbReference>
<dbReference type="OrthoDB" id="3784042at2"/>
<accession>A0A1T4W7H7</accession>
<evidence type="ECO:0000313" key="2">
    <source>
        <dbReference type="Proteomes" id="UP000190162"/>
    </source>
</evidence>
<dbReference type="EMBL" id="FUXU01000176">
    <property type="protein sequence ID" value="SKA73274.1"/>
    <property type="molecule type" value="Genomic_DNA"/>
</dbReference>
<dbReference type="Proteomes" id="UP000190162">
    <property type="component" value="Unassembled WGS sequence"/>
</dbReference>
<proteinExistence type="predicted"/>
<sequence>MNELDVIPVILKKRLERRILSYPLISPEEALNEIRAIDNIGDPNEFFQKEKNKNRLLVFNLANDGYLLLPKFQFHSNSHGVLPIIPQLCTALCGLNDLSVYFWLTSYDDDLKGAPADYLKDTNSHDFILDLAYLLRNTLTFRHL</sequence>
<name>A0A1T4W7H7_9GAMM</name>
<gene>
    <name evidence="1" type="ORF">SAMN02745132_04812</name>
</gene>